<evidence type="ECO:0000313" key="9">
    <source>
        <dbReference type="Proteomes" id="UP000260025"/>
    </source>
</evidence>
<dbReference type="Pfam" id="PF10035">
    <property type="entry name" value="DUF2179"/>
    <property type="match status" value="1"/>
</dbReference>
<dbReference type="InterPro" id="IPR015867">
    <property type="entry name" value="N-reg_PII/ATP_PRibTrfase_C"/>
</dbReference>
<gene>
    <name evidence="8" type="ORF">DXA38_03715</name>
</gene>
<dbReference type="InterPro" id="IPR003740">
    <property type="entry name" value="YitT"/>
</dbReference>
<dbReference type="AlphaFoldDB" id="A0A3E2W229"/>
<dbReference type="InterPro" id="IPR051461">
    <property type="entry name" value="UPF0750_membrane"/>
</dbReference>
<evidence type="ECO:0000313" key="8">
    <source>
        <dbReference type="EMBL" id="RGC18075.1"/>
    </source>
</evidence>
<dbReference type="CDD" id="cd16380">
    <property type="entry name" value="YitT_C"/>
    <property type="match status" value="1"/>
</dbReference>
<feature type="domain" description="DUF2179" evidence="7">
    <location>
        <begin position="223"/>
        <end position="277"/>
    </location>
</feature>
<protein>
    <submittedName>
        <fullName evidence="8">YitT family protein</fullName>
    </submittedName>
</protein>
<dbReference type="PIRSF" id="PIRSF006483">
    <property type="entry name" value="Membrane_protein_YitT"/>
    <property type="match status" value="1"/>
</dbReference>
<keyword evidence="2" id="KW-1003">Cell membrane</keyword>
<feature type="transmembrane region" description="Helical" evidence="6">
    <location>
        <begin position="52"/>
        <end position="75"/>
    </location>
</feature>
<sequence>MKATQSWLYCIGGALLFSLSMNLFLVPLHIYSAGFLGIAQLLRDFLMHCLPYQLPFDIAGILNLILNIFMIMLAAKVLAQEFAVHTAVVILFESLFLSVIPVPKTPLVEDVFISVLLGSVLCAYGTRLFFKGRGSGGGIDIIGLYLTKTGKGSVGSVYLLVNTAIYLICFLIYDSQVALYSIVHSCILSFVLDRIHEDNAESAALIITENPKLKQQLILDVGRGVTVWDGAGGYSGRRKEVMMVAITRGQYSHLKRQIQNCDEQAFVIFFDHVRVSGYFPKLLKEGGKNR</sequence>
<dbReference type="Gene3D" id="3.30.70.120">
    <property type="match status" value="1"/>
</dbReference>
<dbReference type="Proteomes" id="UP000260025">
    <property type="component" value="Unassembled WGS sequence"/>
</dbReference>
<evidence type="ECO:0000256" key="6">
    <source>
        <dbReference type="SAM" id="Phobius"/>
    </source>
</evidence>
<feature type="transmembrane region" description="Helical" evidence="6">
    <location>
        <begin position="151"/>
        <end position="173"/>
    </location>
</feature>
<evidence type="ECO:0000256" key="3">
    <source>
        <dbReference type="ARBA" id="ARBA00022692"/>
    </source>
</evidence>
<keyword evidence="5 6" id="KW-0472">Membrane</keyword>
<dbReference type="GO" id="GO:0005886">
    <property type="term" value="C:plasma membrane"/>
    <property type="evidence" value="ECO:0007669"/>
    <property type="project" value="UniProtKB-SubCell"/>
</dbReference>
<dbReference type="InterPro" id="IPR019264">
    <property type="entry name" value="DUF2179"/>
</dbReference>
<feature type="transmembrane region" description="Helical" evidence="6">
    <location>
        <begin position="82"/>
        <end position="100"/>
    </location>
</feature>
<keyword evidence="4 6" id="KW-1133">Transmembrane helix</keyword>
<evidence type="ECO:0000259" key="7">
    <source>
        <dbReference type="Pfam" id="PF10035"/>
    </source>
</evidence>
<dbReference type="RefSeq" id="WP_117442036.1">
    <property type="nucleotide sequence ID" value="NZ_JAKNHC010000013.1"/>
</dbReference>
<feature type="transmembrane region" description="Helical" evidence="6">
    <location>
        <begin position="112"/>
        <end position="130"/>
    </location>
</feature>
<comment type="subcellular location">
    <subcellularLocation>
        <location evidence="1">Cell membrane</location>
        <topology evidence="1">Multi-pass membrane protein</topology>
    </subcellularLocation>
</comment>
<dbReference type="OrthoDB" id="3180973at2"/>
<name>A0A3E2W229_CLOIN</name>
<evidence type="ECO:0000256" key="5">
    <source>
        <dbReference type="ARBA" id="ARBA00023136"/>
    </source>
</evidence>
<accession>A0A3E2W229</accession>
<feature type="transmembrane region" description="Helical" evidence="6">
    <location>
        <begin position="7"/>
        <end position="32"/>
    </location>
</feature>
<dbReference type="Pfam" id="PF02588">
    <property type="entry name" value="YitT_membrane"/>
    <property type="match status" value="1"/>
</dbReference>
<evidence type="ECO:0000256" key="2">
    <source>
        <dbReference type="ARBA" id="ARBA00022475"/>
    </source>
</evidence>
<evidence type="ECO:0000256" key="1">
    <source>
        <dbReference type="ARBA" id="ARBA00004651"/>
    </source>
</evidence>
<dbReference type="EMBL" id="QVEV01000003">
    <property type="protein sequence ID" value="RGC18075.1"/>
    <property type="molecule type" value="Genomic_DNA"/>
</dbReference>
<dbReference type="PANTHER" id="PTHR33545">
    <property type="entry name" value="UPF0750 MEMBRANE PROTEIN YITT-RELATED"/>
    <property type="match status" value="1"/>
</dbReference>
<reference evidence="8 9" key="1">
    <citation type="submission" date="2018-08" db="EMBL/GenBank/DDBJ databases">
        <title>A genome reference for cultivated species of the human gut microbiota.</title>
        <authorList>
            <person name="Zou Y."/>
            <person name="Xue W."/>
            <person name="Luo G."/>
        </authorList>
    </citation>
    <scope>NUCLEOTIDE SEQUENCE [LARGE SCALE GENOMIC DNA]</scope>
    <source>
        <strain evidence="8 9">OF01-2LB</strain>
    </source>
</reference>
<evidence type="ECO:0000256" key="4">
    <source>
        <dbReference type="ARBA" id="ARBA00022989"/>
    </source>
</evidence>
<comment type="caution">
    <text evidence="8">The sequence shown here is derived from an EMBL/GenBank/DDBJ whole genome shotgun (WGS) entry which is preliminary data.</text>
</comment>
<dbReference type="PANTHER" id="PTHR33545:SF5">
    <property type="entry name" value="UPF0750 MEMBRANE PROTEIN YITT"/>
    <property type="match status" value="1"/>
</dbReference>
<keyword evidence="3 6" id="KW-0812">Transmembrane</keyword>
<proteinExistence type="predicted"/>
<organism evidence="8 9">
    <name type="scientific">Clostridium innocuum</name>
    <dbReference type="NCBI Taxonomy" id="1522"/>
    <lineage>
        <taxon>Bacteria</taxon>
        <taxon>Bacillati</taxon>
        <taxon>Bacillota</taxon>
        <taxon>Clostridia</taxon>
        <taxon>Eubacteriales</taxon>
        <taxon>Clostridiaceae</taxon>
        <taxon>Clostridium</taxon>
    </lineage>
</organism>